<organism evidence="1 2">
    <name type="scientific">Microbacterium trichothecenolyticum</name>
    <name type="common">Aureobacterium trichothecenolyticum</name>
    <dbReference type="NCBI Taxonomy" id="69370"/>
    <lineage>
        <taxon>Bacteria</taxon>
        <taxon>Bacillati</taxon>
        <taxon>Actinomycetota</taxon>
        <taxon>Actinomycetes</taxon>
        <taxon>Micrococcales</taxon>
        <taxon>Microbacteriaceae</taxon>
        <taxon>Microbacterium</taxon>
    </lineage>
</organism>
<dbReference type="InterPro" id="IPR012467">
    <property type="entry name" value="DUF1684"/>
</dbReference>
<comment type="caution">
    <text evidence="1">The sequence shown here is derived from an EMBL/GenBank/DDBJ whole genome shotgun (WGS) entry which is preliminary data.</text>
</comment>
<accession>A0ABU0TVM6</accession>
<gene>
    <name evidence="1" type="ORF">QE412_002286</name>
</gene>
<dbReference type="PANTHER" id="PTHR41913">
    <property type="entry name" value="DUF1684 DOMAIN-CONTAINING PROTEIN"/>
    <property type="match status" value="1"/>
</dbReference>
<dbReference type="EMBL" id="JAUTBF010000001">
    <property type="protein sequence ID" value="MDQ1123713.1"/>
    <property type="molecule type" value="Genomic_DNA"/>
</dbReference>
<reference evidence="1 2" key="1">
    <citation type="submission" date="2023-07" db="EMBL/GenBank/DDBJ databases">
        <title>Functional and genomic diversity of the sorghum phyllosphere microbiome.</title>
        <authorList>
            <person name="Shade A."/>
        </authorList>
    </citation>
    <scope>NUCLEOTIDE SEQUENCE [LARGE SCALE GENOMIC DNA]</scope>
    <source>
        <strain evidence="1 2">SORGH_AS_1207</strain>
    </source>
</reference>
<dbReference type="RefSeq" id="WP_307483647.1">
    <property type="nucleotide sequence ID" value="NZ_JAUTBF010000001.1"/>
</dbReference>
<proteinExistence type="predicted"/>
<name>A0ABU0TVM6_MICTR</name>
<evidence type="ECO:0000313" key="2">
    <source>
        <dbReference type="Proteomes" id="UP001226691"/>
    </source>
</evidence>
<protein>
    <submittedName>
        <fullName evidence="1">Uncharacterized protein (DUF1684 family)</fullName>
    </submittedName>
</protein>
<evidence type="ECO:0000313" key="1">
    <source>
        <dbReference type="EMBL" id="MDQ1123713.1"/>
    </source>
</evidence>
<keyword evidence="2" id="KW-1185">Reference proteome</keyword>
<dbReference type="PANTHER" id="PTHR41913:SF1">
    <property type="entry name" value="DUF1684 DOMAIN-CONTAINING PROTEIN"/>
    <property type="match status" value="1"/>
</dbReference>
<dbReference type="Proteomes" id="UP001226691">
    <property type="component" value="Unassembled WGS sequence"/>
</dbReference>
<dbReference type="Pfam" id="PF07920">
    <property type="entry name" value="DUF1684"/>
    <property type="match status" value="1"/>
</dbReference>
<sequence>MSVTTQAPLDRAQFAREWEDWHRTHEERRADPHGFLAVAALYWIDEEAQPYPGIPGRWHTSDEGPVVELAAGESLRIGDATVTGRHAFGPIAEREGVTVGFDGGVIEVARRGGRDILRPRRPDFPFLGSYAGTPTYVPNPRWRVEARFVRYATPRPHEVGAAVDGLSHVYESPGYLEFELRGETFRLVAFPGHAPGTLNVLFTDATSGLTTYAANRSLSVAEPDAEGRTVVDFNRAVNLPCAYTDFATCPLPPAENRLPVGIEAGEKTPLARAHGIATAQGIEPAGAAS</sequence>